<dbReference type="InterPro" id="IPR009057">
    <property type="entry name" value="Homeodomain-like_sf"/>
</dbReference>
<name>A0A218MNI8_MUSAR</name>
<comment type="subcellular location">
    <subcellularLocation>
        <location evidence="1">Nucleus</location>
    </subcellularLocation>
</comment>
<evidence type="ECO:0000256" key="4">
    <source>
        <dbReference type="ARBA" id="ARBA00023125"/>
    </source>
</evidence>
<dbReference type="SUPFAM" id="SSF46689">
    <property type="entry name" value="Homeodomain-like"/>
    <property type="match status" value="1"/>
</dbReference>
<feature type="domain" description="HTH myb-type" evidence="9">
    <location>
        <begin position="11"/>
        <end position="63"/>
    </location>
</feature>
<dbReference type="GO" id="GO:0003677">
    <property type="term" value="F:DNA binding"/>
    <property type="evidence" value="ECO:0007669"/>
    <property type="project" value="UniProtKB-KW"/>
</dbReference>
<dbReference type="InterPro" id="IPR015495">
    <property type="entry name" value="Myb_TF_plants"/>
</dbReference>
<evidence type="ECO:0000259" key="8">
    <source>
        <dbReference type="PROSITE" id="PS50090"/>
    </source>
</evidence>
<feature type="domain" description="HTH myb-type" evidence="9">
    <location>
        <begin position="65"/>
        <end position="118"/>
    </location>
</feature>
<gene>
    <name evidence="10" type="primary">AN2</name>
</gene>
<keyword evidence="2" id="KW-0677">Repeat</keyword>
<proteinExistence type="evidence at transcript level"/>
<evidence type="ECO:0000256" key="5">
    <source>
        <dbReference type="ARBA" id="ARBA00023159"/>
    </source>
</evidence>
<evidence type="ECO:0000256" key="2">
    <source>
        <dbReference type="ARBA" id="ARBA00022737"/>
    </source>
</evidence>
<keyword evidence="4" id="KW-0238">DNA-binding</keyword>
<dbReference type="InterPro" id="IPR017930">
    <property type="entry name" value="Myb_dom"/>
</dbReference>
<dbReference type="SMR" id="A0A218MNI8"/>
<keyword evidence="6" id="KW-0804">Transcription</keyword>
<dbReference type="PROSITE" id="PS50090">
    <property type="entry name" value="MYB_LIKE"/>
    <property type="match status" value="2"/>
</dbReference>
<feature type="domain" description="Myb-like" evidence="8">
    <location>
        <begin position="11"/>
        <end position="63"/>
    </location>
</feature>
<dbReference type="EMBL" id="KY781168">
    <property type="protein sequence ID" value="ASF20090.1"/>
    <property type="molecule type" value="mRNA"/>
</dbReference>
<dbReference type="PANTHER" id="PTHR47999">
    <property type="entry name" value="TRANSCRIPTION FACTOR MYB8-RELATED-RELATED"/>
    <property type="match status" value="1"/>
</dbReference>
<dbReference type="FunFam" id="1.10.10.60:FF:000218">
    <property type="entry name" value="Myb transcription factor"/>
    <property type="match status" value="1"/>
</dbReference>
<dbReference type="GO" id="GO:0005634">
    <property type="term" value="C:nucleus"/>
    <property type="evidence" value="ECO:0007669"/>
    <property type="project" value="UniProtKB-SubCell"/>
</dbReference>
<dbReference type="SMART" id="SM00717">
    <property type="entry name" value="SANT"/>
    <property type="match status" value="2"/>
</dbReference>
<dbReference type="Gene3D" id="1.10.10.60">
    <property type="entry name" value="Homeodomain-like"/>
    <property type="match status" value="2"/>
</dbReference>
<dbReference type="PROSITE" id="PS51294">
    <property type="entry name" value="HTH_MYB"/>
    <property type="match status" value="2"/>
</dbReference>
<accession>A0A218MNI8</accession>
<reference evidence="10" key="1">
    <citation type="journal article" date="2017" name="Front. Plant Sci.">
        <title>Ectopic Expression of the Grape Hyacinth (Muscari armeniacum) R2R3-MYB Transcription Factor Gene, MaAN2, Induces Anthocyanin Accumulation in Tobacco.</title>
        <authorList>
            <person name="Chen K."/>
            <person name="Liu H."/>
            <person name="Lou Q."/>
            <person name="Liu Y."/>
        </authorList>
    </citation>
    <scope>NUCLEOTIDE SEQUENCE</scope>
</reference>
<sequence length="240" mass="26833">MGAPSTSQGRRPALRKGAWTAEEDGLLSRCMEKHEPVKWKLVPELAGLNRCRKSCRLRWLNYLCPSVKRGRFEDDEVDLIVRLHKLLGNRWSLIAGRIPGRTANDVKNYWNTHLSKQTLVGRGARGASSVNVEVIKPQPQSVPRSWRWREDDGAASPGARSQEAELPSSCDGIAACELGVVNEGDVSLAVPDVEAGETHERQTNLWFEDGFRDDEFLLEGFEGGDGLNANFNLWFDFDSI</sequence>
<dbReference type="CDD" id="cd00167">
    <property type="entry name" value="SANT"/>
    <property type="match status" value="2"/>
</dbReference>
<protein>
    <submittedName>
        <fullName evidence="10">AN2</fullName>
    </submittedName>
</protein>
<dbReference type="InterPro" id="IPR001005">
    <property type="entry name" value="SANT/Myb"/>
</dbReference>
<evidence type="ECO:0000256" key="1">
    <source>
        <dbReference type="ARBA" id="ARBA00004123"/>
    </source>
</evidence>
<evidence type="ECO:0000259" key="9">
    <source>
        <dbReference type="PROSITE" id="PS51294"/>
    </source>
</evidence>
<dbReference type="Pfam" id="PF00249">
    <property type="entry name" value="Myb_DNA-binding"/>
    <property type="match status" value="2"/>
</dbReference>
<keyword evidence="3" id="KW-0805">Transcription regulation</keyword>
<organism evidence="10">
    <name type="scientific">Muscari armeniacum</name>
    <name type="common">Grape hyacinth</name>
    <dbReference type="NCBI Taxonomy" id="156613"/>
    <lineage>
        <taxon>Eukaryota</taxon>
        <taxon>Viridiplantae</taxon>
        <taxon>Streptophyta</taxon>
        <taxon>Embryophyta</taxon>
        <taxon>Tracheophyta</taxon>
        <taxon>Spermatophyta</taxon>
        <taxon>Magnoliopsida</taxon>
        <taxon>Liliopsida</taxon>
        <taxon>Asparagales</taxon>
        <taxon>Hyacinthaceae</taxon>
        <taxon>Hyacinthoideae</taxon>
        <taxon>Hyacintheae</taxon>
        <taxon>Muscari</taxon>
    </lineage>
</organism>
<keyword evidence="5" id="KW-0010">Activator</keyword>
<evidence type="ECO:0000256" key="7">
    <source>
        <dbReference type="ARBA" id="ARBA00023242"/>
    </source>
</evidence>
<dbReference type="AlphaFoldDB" id="A0A218MNI8"/>
<dbReference type="PANTHER" id="PTHR47999:SF24">
    <property type="entry name" value="TRANSCRIPTION FACTOR MYB90"/>
    <property type="match status" value="1"/>
</dbReference>
<evidence type="ECO:0000256" key="6">
    <source>
        <dbReference type="ARBA" id="ARBA00023163"/>
    </source>
</evidence>
<evidence type="ECO:0000313" key="10">
    <source>
        <dbReference type="EMBL" id="ASF20090.1"/>
    </source>
</evidence>
<feature type="domain" description="Myb-like" evidence="8">
    <location>
        <begin position="64"/>
        <end position="114"/>
    </location>
</feature>
<evidence type="ECO:0000256" key="3">
    <source>
        <dbReference type="ARBA" id="ARBA00023015"/>
    </source>
</evidence>
<keyword evidence="7" id="KW-0539">Nucleus</keyword>